<reference evidence="1" key="1">
    <citation type="journal article" date="2014" name="Nat. Commun.">
        <title>Multiple recent horizontal transfers of a large genomic region in cheese making fungi.</title>
        <authorList>
            <person name="Cheeseman K."/>
            <person name="Ropars J."/>
            <person name="Renault P."/>
            <person name="Dupont J."/>
            <person name="Gouzy J."/>
            <person name="Branca A."/>
            <person name="Abraham A.L."/>
            <person name="Ceppi M."/>
            <person name="Conseiller E."/>
            <person name="Debuchy R."/>
            <person name="Malagnac F."/>
            <person name="Goarin A."/>
            <person name="Silar P."/>
            <person name="Lacoste S."/>
            <person name="Sallet E."/>
            <person name="Bensimon A."/>
            <person name="Giraud T."/>
            <person name="Brygoo Y."/>
        </authorList>
    </citation>
    <scope>NUCLEOTIDE SEQUENCE [LARGE SCALE GENOMIC DNA]</scope>
    <source>
        <strain evidence="1">FM164</strain>
    </source>
</reference>
<dbReference type="Proteomes" id="UP000030686">
    <property type="component" value="Unassembled WGS sequence"/>
</dbReference>
<dbReference type="OrthoDB" id="4368373at2759"/>
<evidence type="ECO:0000313" key="2">
    <source>
        <dbReference type="Proteomes" id="UP000030686"/>
    </source>
</evidence>
<accession>W6PQ02</accession>
<gene>
    <name evidence="1" type="ORF">PROQFM164_S01g000052</name>
</gene>
<organism evidence="1 2">
    <name type="scientific">Penicillium roqueforti (strain FM164)</name>
    <dbReference type="NCBI Taxonomy" id="1365484"/>
    <lineage>
        <taxon>Eukaryota</taxon>
        <taxon>Fungi</taxon>
        <taxon>Dikarya</taxon>
        <taxon>Ascomycota</taxon>
        <taxon>Pezizomycotina</taxon>
        <taxon>Eurotiomycetes</taxon>
        <taxon>Eurotiomycetidae</taxon>
        <taxon>Eurotiales</taxon>
        <taxon>Aspergillaceae</taxon>
        <taxon>Penicillium</taxon>
    </lineage>
</organism>
<proteinExistence type="predicted"/>
<dbReference type="EMBL" id="HG792015">
    <property type="protein sequence ID" value="CDM26243.1"/>
    <property type="molecule type" value="Genomic_DNA"/>
</dbReference>
<dbReference type="AlphaFoldDB" id="W6PQ02"/>
<dbReference type="STRING" id="1365484.W6PQ02"/>
<sequence>MTALGIGNPTSSEEMPKQMEMEENIEDGLAILQTRSKRENILSNPNAKPLAERLTGLPLALATAGTYLQHSTIDCERYLKEYEKRWNISRRRPLQLQEYQERTLYTTWDLSYSRLEKEDPDAAELLKLLANFDNQKLWFELFHAGLTDSSPEWLHEVIAYDVNFNDVMAVLVRY</sequence>
<name>W6PQ02_PENRF</name>
<protein>
    <submittedName>
        <fullName evidence="1">Genomic scaffold, ProqFM164S01</fullName>
    </submittedName>
</protein>
<keyword evidence="2" id="KW-1185">Reference proteome</keyword>
<evidence type="ECO:0000313" key="1">
    <source>
        <dbReference type="EMBL" id="CDM26243.1"/>
    </source>
</evidence>